<dbReference type="Proteomes" id="UP000042958">
    <property type="component" value="Unassembled WGS sequence"/>
</dbReference>
<keyword evidence="2" id="KW-1185">Reference proteome</keyword>
<gene>
    <name evidence="1" type="ORF">PMG11_03331</name>
</gene>
<protein>
    <submittedName>
        <fullName evidence="1">Uncharacterized protein</fullName>
    </submittedName>
</protein>
<organism evidence="1 2">
    <name type="scientific">Penicillium brasilianum</name>
    <dbReference type="NCBI Taxonomy" id="104259"/>
    <lineage>
        <taxon>Eukaryota</taxon>
        <taxon>Fungi</taxon>
        <taxon>Dikarya</taxon>
        <taxon>Ascomycota</taxon>
        <taxon>Pezizomycotina</taxon>
        <taxon>Eurotiomycetes</taxon>
        <taxon>Eurotiomycetidae</taxon>
        <taxon>Eurotiales</taxon>
        <taxon>Aspergillaceae</taxon>
        <taxon>Penicillium</taxon>
    </lineage>
</organism>
<dbReference type="AlphaFoldDB" id="A0A0F7VH48"/>
<dbReference type="OrthoDB" id="4285871at2759"/>
<evidence type="ECO:0000313" key="2">
    <source>
        <dbReference type="Proteomes" id="UP000042958"/>
    </source>
</evidence>
<reference evidence="2" key="1">
    <citation type="journal article" date="2015" name="Genome Announc.">
        <title>Draft genome sequence of the fungus Penicillium brasilianum MG11.</title>
        <authorList>
            <person name="Horn F."/>
            <person name="Linde J."/>
            <person name="Mattern D.J."/>
            <person name="Walther G."/>
            <person name="Guthke R."/>
            <person name="Brakhage A.A."/>
            <person name="Valiante V."/>
        </authorList>
    </citation>
    <scope>NUCLEOTIDE SEQUENCE [LARGE SCALE GENOMIC DNA]</scope>
    <source>
        <strain evidence="2">MG11</strain>
    </source>
</reference>
<dbReference type="EMBL" id="CDHK01000003">
    <property type="protein sequence ID" value="CEO58622.1"/>
    <property type="molecule type" value="Genomic_DNA"/>
</dbReference>
<proteinExistence type="predicted"/>
<name>A0A0F7VH48_PENBI</name>
<evidence type="ECO:0000313" key="1">
    <source>
        <dbReference type="EMBL" id="CEO58622.1"/>
    </source>
</evidence>
<accession>A0A0F7VH48</accession>
<sequence>MGREQVIPSNKPRESALQYVTGNGQHTLRVEKFLEAARPSGEEAYSSFVTKYPAPDGKLKYAPAIKGVSGHVIETGQSFTIRDDFDFANPSASGKGYHVNVQLGKDTVAFTSGQYSTAQYFDRVSMTGERLHGDGARDAASWYTQGYSR</sequence>